<dbReference type="AlphaFoldDB" id="A0A835R8H0"/>
<feature type="region of interest" description="Disordered" evidence="1">
    <location>
        <begin position="36"/>
        <end position="69"/>
    </location>
</feature>
<organism evidence="2 3">
    <name type="scientific">Vanilla planifolia</name>
    <name type="common">Vanilla</name>
    <dbReference type="NCBI Taxonomy" id="51239"/>
    <lineage>
        <taxon>Eukaryota</taxon>
        <taxon>Viridiplantae</taxon>
        <taxon>Streptophyta</taxon>
        <taxon>Embryophyta</taxon>
        <taxon>Tracheophyta</taxon>
        <taxon>Spermatophyta</taxon>
        <taxon>Magnoliopsida</taxon>
        <taxon>Liliopsida</taxon>
        <taxon>Asparagales</taxon>
        <taxon>Orchidaceae</taxon>
        <taxon>Vanilloideae</taxon>
        <taxon>Vanilleae</taxon>
        <taxon>Vanilla</taxon>
    </lineage>
</organism>
<accession>A0A835R8H0</accession>
<evidence type="ECO:0000313" key="3">
    <source>
        <dbReference type="Proteomes" id="UP000639772"/>
    </source>
</evidence>
<reference evidence="2 3" key="1">
    <citation type="journal article" date="2020" name="Nat. Food">
        <title>A phased Vanilla planifolia genome enables genetic improvement of flavour and production.</title>
        <authorList>
            <person name="Hasing T."/>
            <person name="Tang H."/>
            <person name="Brym M."/>
            <person name="Khazi F."/>
            <person name="Huang T."/>
            <person name="Chambers A.H."/>
        </authorList>
    </citation>
    <scope>NUCLEOTIDE SEQUENCE [LARGE SCALE GENOMIC DNA]</scope>
    <source>
        <tissue evidence="2">Leaf</tissue>
    </source>
</reference>
<protein>
    <submittedName>
        <fullName evidence="2">Uncharacterized protein</fullName>
    </submittedName>
</protein>
<comment type="caution">
    <text evidence="2">The sequence shown here is derived from an EMBL/GenBank/DDBJ whole genome shotgun (WGS) entry which is preliminary data.</text>
</comment>
<gene>
    <name evidence="2" type="ORF">HPP92_009887</name>
</gene>
<feature type="compositionally biased region" description="Acidic residues" evidence="1">
    <location>
        <begin position="39"/>
        <end position="58"/>
    </location>
</feature>
<evidence type="ECO:0000256" key="1">
    <source>
        <dbReference type="SAM" id="MobiDB-lite"/>
    </source>
</evidence>
<proteinExistence type="predicted"/>
<dbReference type="EMBL" id="JADCNM010000005">
    <property type="protein sequence ID" value="KAG0481803.1"/>
    <property type="molecule type" value="Genomic_DNA"/>
</dbReference>
<dbReference type="Proteomes" id="UP000639772">
    <property type="component" value="Unassembled WGS sequence"/>
</dbReference>
<sequence>MAILALGLRAVTLKEIVEEGVMEGRRRRRVEAWAVWAEAEPDNEEDNANDEEEGEQDGAEEHRHTAQQALADTVYVESSACDGATLAQLVRVVRLKDTRGWRGRHEMLKTTRSLDEYCMWVEHQ</sequence>
<name>A0A835R8H0_VANPL</name>
<evidence type="ECO:0000313" key="2">
    <source>
        <dbReference type="EMBL" id="KAG0481803.1"/>
    </source>
</evidence>